<dbReference type="GO" id="GO:0042790">
    <property type="term" value="P:nucleolar large rRNA transcription by RNA polymerase I"/>
    <property type="evidence" value="ECO:0007669"/>
    <property type="project" value="TreeGrafter"/>
</dbReference>
<evidence type="ECO:0000259" key="10">
    <source>
        <dbReference type="Pfam" id="PF20644"/>
    </source>
</evidence>
<keyword evidence="12" id="KW-1185">Reference proteome</keyword>
<keyword evidence="3" id="KW-0479">Metal-binding</keyword>
<evidence type="ECO:0000256" key="4">
    <source>
        <dbReference type="ARBA" id="ARBA00022771"/>
    </source>
</evidence>
<evidence type="ECO:0000256" key="5">
    <source>
        <dbReference type="ARBA" id="ARBA00022833"/>
    </source>
</evidence>
<organism evidence="11 12">
    <name type="scientific">Aristolochia fimbriata</name>
    <name type="common">White veined hardy Dutchman's pipe vine</name>
    <dbReference type="NCBI Taxonomy" id="158543"/>
    <lineage>
        <taxon>Eukaryota</taxon>
        <taxon>Viridiplantae</taxon>
        <taxon>Streptophyta</taxon>
        <taxon>Embryophyta</taxon>
        <taxon>Tracheophyta</taxon>
        <taxon>Spermatophyta</taxon>
        <taxon>Magnoliopsida</taxon>
        <taxon>Magnoliidae</taxon>
        <taxon>Piperales</taxon>
        <taxon>Aristolochiaceae</taxon>
        <taxon>Aristolochia</taxon>
    </lineage>
</organism>
<proteinExistence type="inferred from homology"/>
<dbReference type="InterPro" id="IPR048540">
    <property type="entry name" value="Rrn7_cyclin_N"/>
</dbReference>
<keyword evidence="8" id="KW-0804">Transcription</keyword>
<evidence type="ECO:0000256" key="2">
    <source>
        <dbReference type="ARBA" id="ARBA00006899"/>
    </source>
</evidence>
<comment type="subcellular location">
    <subcellularLocation>
        <location evidence="1">Nucleus</location>
        <location evidence="1">Nucleolus</location>
    </subcellularLocation>
</comment>
<reference evidence="11 12" key="1">
    <citation type="submission" date="2021-07" db="EMBL/GenBank/DDBJ databases">
        <title>The Aristolochia fimbriata genome: insights into angiosperm evolution, floral development and chemical biosynthesis.</title>
        <authorList>
            <person name="Jiao Y."/>
        </authorList>
    </citation>
    <scope>NUCLEOTIDE SEQUENCE [LARGE SCALE GENOMIC DNA]</scope>
    <source>
        <strain evidence="11">IBCAS-2021</strain>
        <tissue evidence="11">Leaf</tissue>
    </source>
</reference>
<dbReference type="GO" id="GO:0008270">
    <property type="term" value="F:zinc ion binding"/>
    <property type="evidence" value="ECO:0007669"/>
    <property type="project" value="UniProtKB-KW"/>
</dbReference>
<comment type="similarity">
    <text evidence="2">Belongs to the RRN7/TAF1B family.</text>
</comment>
<dbReference type="AlphaFoldDB" id="A0AAV7EHP5"/>
<evidence type="ECO:0000256" key="6">
    <source>
        <dbReference type="ARBA" id="ARBA00023015"/>
    </source>
</evidence>
<evidence type="ECO:0000256" key="7">
    <source>
        <dbReference type="ARBA" id="ARBA00023125"/>
    </source>
</evidence>
<keyword evidence="6" id="KW-0805">Transcription regulation</keyword>
<keyword evidence="7" id="KW-0238">DNA-binding</keyword>
<evidence type="ECO:0000256" key="1">
    <source>
        <dbReference type="ARBA" id="ARBA00004604"/>
    </source>
</evidence>
<feature type="domain" description="Rrn7/TAF1B N-terminal cyclin" evidence="10">
    <location>
        <begin position="118"/>
        <end position="259"/>
    </location>
</feature>
<dbReference type="Proteomes" id="UP000825729">
    <property type="component" value="Unassembled WGS sequence"/>
</dbReference>
<gene>
    <name evidence="11" type="ORF">H6P81_014498</name>
</gene>
<dbReference type="GO" id="GO:0070860">
    <property type="term" value="C:RNA polymerase I core factor complex"/>
    <property type="evidence" value="ECO:0007669"/>
    <property type="project" value="InterPro"/>
</dbReference>
<dbReference type="PANTHER" id="PTHR31576:SF2">
    <property type="entry name" value="TATA BOX-BINDING PROTEIN-ASSOCIATED FACTOR RNA POLYMERASE I SUBUNIT B"/>
    <property type="match status" value="1"/>
</dbReference>
<dbReference type="PANTHER" id="PTHR31576">
    <property type="entry name" value="TATA BOX-BINDING PROTEIN-ASSOCIATED FACTOR RNA POLYMERASE I SUBUNIT B"/>
    <property type="match status" value="1"/>
</dbReference>
<evidence type="ECO:0000256" key="8">
    <source>
        <dbReference type="ARBA" id="ARBA00023163"/>
    </source>
</evidence>
<keyword evidence="5" id="KW-0862">Zinc</keyword>
<accession>A0AAV7EHP5</accession>
<evidence type="ECO:0000313" key="11">
    <source>
        <dbReference type="EMBL" id="KAG9448370.1"/>
    </source>
</evidence>
<dbReference type="Pfam" id="PF20644">
    <property type="entry name" value="Rrn7_cyclin_N"/>
    <property type="match status" value="1"/>
</dbReference>
<evidence type="ECO:0000256" key="9">
    <source>
        <dbReference type="ARBA" id="ARBA00023242"/>
    </source>
</evidence>
<evidence type="ECO:0000313" key="12">
    <source>
        <dbReference type="Proteomes" id="UP000825729"/>
    </source>
</evidence>
<dbReference type="EMBL" id="JAINDJ010000005">
    <property type="protein sequence ID" value="KAG9448370.1"/>
    <property type="molecule type" value="Genomic_DNA"/>
</dbReference>
<name>A0AAV7EHP5_ARIFI</name>
<protein>
    <recommendedName>
        <fullName evidence="10">Rrn7/TAF1B N-terminal cyclin domain-containing protein</fullName>
    </recommendedName>
</protein>
<dbReference type="GO" id="GO:0001164">
    <property type="term" value="F:RNA polymerase I core promoter sequence-specific DNA binding"/>
    <property type="evidence" value="ECO:0007669"/>
    <property type="project" value="InterPro"/>
</dbReference>
<keyword evidence="9" id="KW-0539">Nucleus</keyword>
<evidence type="ECO:0000256" key="3">
    <source>
        <dbReference type="ARBA" id="ARBA00022723"/>
    </source>
</evidence>
<comment type="caution">
    <text evidence="11">The sequence shown here is derived from an EMBL/GenBank/DDBJ whole genome shotgun (WGS) entry which is preliminary data.</text>
</comment>
<sequence>MNNPQLDDCCGMGFVGDDDGFFYCPVCGSQSQDAFDTSLDIDTVYRDSVYGRVVANSSCSELRHQTQSQEFKVPKVEPILNAFQDETSVPLDFGNPRRTVLHAEELSDGIRLRYIQGIQIMIQMQCEALVEKFGVSAMICGIAGTIWLRFVAVSGVFADEWMNDAIMESEVLYQNRQGDQDDGEKVSIPGKRKHESEPYNLYGQRAAVIWFKALRRKIPRASSLAISFLACHLARESVLPTDIVKWTLEGKLPYLAAFVDIEKHIGSPSRTCPFSSRSMFRPPRAITSWQIESLAGSIAQTIGLRLPPVNFFLICSRFLNQLLLPVEKILPQARCIFEWWMPPDLWLSANPNKLPTRTCVMSILIVAIRILYNINGYGIWEMSLSKGREASKSSSNATTSEYNSIELLYHLEEIYHGLSDKHEFSNDLTTYLKYCKDVVFPGLATSYEEDKVAEQLWNFYKSDEDTKISGGAQTRRAAFNQKQYRDAEHNTRPLGDETLASKEPIKSQICNSNSLHADAIPGKDYFAGSVIQDETSCSRRENTLPEDIALRRIIADMEENNFHYIPPRGVASTSRKDGYLFYKRVIVGGVYYYVAHADYYILLRACAKVVQVDVRVMHVSVQRLERCLARVDEWVDKFMQTMSDASVQRHKPDSMDVDDADTLDFSGLKFTPGF</sequence>
<dbReference type="InterPro" id="IPR033599">
    <property type="entry name" value="TAF1B/Rrn7"/>
</dbReference>
<keyword evidence="4" id="KW-0863">Zinc-finger</keyword>